<dbReference type="InterPro" id="IPR027197">
    <property type="entry name" value="SLC43A3"/>
</dbReference>
<feature type="transmembrane region" description="Helical" evidence="1">
    <location>
        <begin position="131"/>
        <end position="157"/>
    </location>
</feature>
<sequence length="506" mass="57549">MNTSNIFHKYRKWFGLVWLIIELNLLGGNILGFSALFDILPKYGIYSNLCVHATFGNTSNAQNRTISENCDRQTGKYQLALTIGIWFYNLMPFFLGHVINYFGCRFLKLVSIVFHIVGWLTLAFVEPGRDYLVFIHTVFISVSSIVILITSFVYCGYFARYRGLVSSIIAGASISSTMWFSIFQVLINGGRTNLRTLSIIWTVFVVLMIGSALLFMDWRFQLLNLSYGFVTNSETDKQSRKSIEIDNAANMINMPWYRRIVNRVGVWQHLLNPIYIFVVLYLSVLLLPAVFLPVTWFPWIMYVTNGNENLSNRYTLIFNLSTVVALIICPCSGTLLDFRAHRNHKQRLFNIALMQTITWCTSMAVCIVRMCNTTCCIIAVIVLNCIERSLIVGGSQAVVASFFPSEYIGTLTGVLWTSAAIFSSIQYGLLPLVEAVDKSWRAWTIILALIIVMASHWIQMWYLFFTSKSTAVSNQVSISLEKSEAHGHAEHHAYVNGIKEENPNRD</sequence>
<keyword evidence="1" id="KW-0812">Transmembrane</keyword>
<dbReference type="EMBL" id="CAJNOL010000216">
    <property type="protein sequence ID" value="CAF0939051.1"/>
    <property type="molecule type" value="Genomic_DNA"/>
</dbReference>
<keyword evidence="1" id="KW-1133">Transmembrane helix</keyword>
<evidence type="ECO:0000256" key="1">
    <source>
        <dbReference type="SAM" id="Phobius"/>
    </source>
</evidence>
<dbReference type="AlphaFoldDB" id="A0A814CAW3"/>
<feature type="transmembrane region" description="Helical" evidence="1">
    <location>
        <begin position="316"/>
        <end position="336"/>
    </location>
</feature>
<protein>
    <submittedName>
        <fullName evidence="2">Uncharacterized protein</fullName>
    </submittedName>
</protein>
<feature type="transmembrane region" description="Helical" evidence="1">
    <location>
        <begin position="106"/>
        <end position="125"/>
    </location>
</feature>
<feature type="transmembrane region" description="Helical" evidence="1">
    <location>
        <begin position="164"/>
        <end position="187"/>
    </location>
</feature>
<keyword evidence="3" id="KW-1185">Reference proteome</keyword>
<feature type="transmembrane region" description="Helical" evidence="1">
    <location>
        <begin position="77"/>
        <end position="99"/>
    </location>
</feature>
<comment type="caution">
    <text evidence="2">The sequence shown here is derived from an EMBL/GenBank/DDBJ whole genome shotgun (WGS) entry which is preliminary data.</text>
</comment>
<dbReference type="Proteomes" id="UP000663870">
    <property type="component" value="Unassembled WGS sequence"/>
</dbReference>
<gene>
    <name evidence="2" type="ORF">JXQ802_LOCUS11053</name>
</gene>
<dbReference type="PANTHER" id="PTHR20765">
    <property type="entry name" value="SOLUTE CARRIER FAMILY 43 MEMBER 3-RELATED"/>
    <property type="match status" value="1"/>
</dbReference>
<reference evidence="2" key="1">
    <citation type="submission" date="2021-02" db="EMBL/GenBank/DDBJ databases">
        <authorList>
            <person name="Nowell W R."/>
        </authorList>
    </citation>
    <scope>NUCLEOTIDE SEQUENCE</scope>
</reference>
<feature type="transmembrane region" description="Helical" evidence="1">
    <location>
        <begin position="199"/>
        <end position="216"/>
    </location>
</feature>
<dbReference type="SUPFAM" id="SSF103473">
    <property type="entry name" value="MFS general substrate transporter"/>
    <property type="match status" value="1"/>
</dbReference>
<evidence type="ECO:0000313" key="2">
    <source>
        <dbReference type="EMBL" id="CAF0939051.1"/>
    </source>
</evidence>
<feature type="transmembrane region" description="Helical" evidence="1">
    <location>
        <begin position="442"/>
        <end position="464"/>
    </location>
</feature>
<feature type="transmembrane region" description="Helical" evidence="1">
    <location>
        <begin position="274"/>
        <end position="296"/>
    </location>
</feature>
<proteinExistence type="predicted"/>
<feature type="transmembrane region" description="Helical" evidence="1">
    <location>
        <begin position="407"/>
        <end position="430"/>
    </location>
</feature>
<dbReference type="Gene3D" id="1.20.1250.20">
    <property type="entry name" value="MFS general substrate transporter like domains"/>
    <property type="match status" value="1"/>
</dbReference>
<keyword evidence="1" id="KW-0472">Membrane</keyword>
<accession>A0A814CAW3</accession>
<evidence type="ECO:0000313" key="3">
    <source>
        <dbReference type="Proteomes" id="UP000663870"/>
    </source>
</evidence>
<organism evidence="2 3">
    <name type="scientific">Rotaria sordida</name>
    <dbReference type="NCBI Taxonomy" id="392033"/>
    <lineage>
        <taxon>Eukaryota</taxon>
        <taxon>Metazoa</taxon>
        <taxon>Spiralia</taxon>
        <taxon>Gnathifera</taxon>
        <taxon>Rotifera</taxon>
        <taxon>Eurotatoria</taxon>
        <taxon>Bdelloidea</taxon>
        <taxon>Philodinida</taxon>
        <taxon>Philodinidae</taxon>
        <taxon>Rotaria</taxon>
    </lineage>
</organism>
<dbReference type="PANTHER" id="PTHR20765:SF1">
    <property type="entry name" value="EQUILIBRATIVE NUCLEOBASE TRANSPORTER 1"/>
    <property type="match status" value="1"/>
</dbReference>
<name>A0A814CAW3_9BILA</name>
<dbReference type="InterPro" id="IPR036259">
    <property type="entry name" value="MFS_trans_sf"/>
</dbReference>
<feature type="transmembrane region" description="Helical" evidence="1">
    <location>
        <begin position="12"/>
        <end position="37"/>
    </location>
</feature>